<dbReference type="Proteomes" id="UP000240010">
    <property type="component" value="Unassembled WGS sequence"/>
</dbReference>
<organism evidence="1 2">
    <name type="scientific">Methylobacter tundripaludum</name>
    <dbReference type="NCBI Taxonomy" id="173365"/>
    <lineage>
        <taxon>Bacteria</taxon>
        <taxon>Pseudomonadati</taxon>
        <taxon>Pseudomonadota</taxon>
        <taxon>Gammaproteobacteria</taxon>
        <taxon>Methylococcales</taxon>
        <taxon>Methylococcaceae</taxon>
        <taxon>Methylobacter</taxon>
    </lineage>
</organism>
<dbReference type="EMBL" id="PTIZ01000005">
    <property type="protein sequence ID" value="PPK75819.1"/>
    <property type="molecule type" value="Genomic_DNA"/>
</dbReference>
<evidence type="ECO:0000313" key="1">
    <source>
        <dbReference type="EMBL" id="PPK75819.1"/>
    </source>
</evidence>
<evidence type="ECO:0000313" key="2">
    <source>
        <dbReference type="Proteomes" id="UP000240010"/>
    </source>
</evidence>
<dbReference type="AlphaFoldDB" id="A0A2S6HE95"/>
<protein>
    <submittedName>
        <fullName evidence="1">Uncharacterized protein</fullName>
    </submittedName>
</protein>
<dbReference type="RefSeq" id="WP_181050098.1">
    <property type="nucleotide sequence ID" value="NZ_PTIZ01000005.1"/>
</dbReference>
<sequence>MIETERAGAILYGFVIKVLKTAHAVLGSGKAIQVLQWETGVHASSPRYS</sequence>
<gene>
    <name evidence="1" type="ORF">B0F87_105292</name>
</gene>
<accession>A0A2S6HE95</accession>
<reference evidence="1 2" key="1">
    <citation type="submission" date="2018-02" db="EMBL/GenBank/DDBJ databases">
        <title>Subsurface microbial communities from deep shales in Ohio and West Virginia, USA.</title>
        <authorList>
            <person name="Wrighton K."/>
        </authorList>
    </citation>
    <scope>NUCLEOTIDE SEQUENCE [LARGE SCALE GENOMIC DNA]</scope>
    <source>
        <strain evidence="1 2">OWC-DMM</strain>
    </source>
</reference>
<comment type="caution">
    <text evidence="1">The sequence shown here is derived from an EMBL/GenBank/DDBJ whole genome shotgun (WGS) entry which is preliminary data.</text>
</comment>
<proteinExistence type="predicted"/>
<name>A0A2S6HE95_9GAMM</name>